<feature type="domain" description="Tryptophan synthase beta chain-like PALP" evidence="5">
    <location>
        <begin position="10"/>
        <end position="316"/>
    </location>
</feature>
<dbReference type="InterPro" id="IPR001926">
    <property type="entry name" value="TrpB-like_PALP"/>
</dbReference>
<dbReference type="GO" id="GO:0019148">
    <property type="term" value="F:D-cysteine desulfhydrase activity"/>
    <property type="evidence" value="ECO:0007669"/>
    <property type="project" value="TreeGrafter"/>
</dbReference>
<dbReference type="GO" id="GO:1901605">
    <property type="term" value="P:alpha-amino acid metabolic process"/>
    <property type="evidence" value="ECO:0007669"/>
    <property type="project" value="UniProtKB-ARBA"/>
</dbReference>
<keyword evidence="6" id="KW-0456">Lyase</keyword>
<comment type="cofactor">
    <cofactor evidence="1">
        <name>pyridoxal 5'-phosphate</name>
        <dbReference type="ChEBI" id="CHEBI:597326"/>
    </cofactor>
</comment>
<accession>A0A6N2UE10</accession>
<dbReference type="SUPFAM" id="SSF53686">
    <property type="entry name" value="Tryptophan synthase beta subunit-like PLP-dependent enzymes"/>
    <property type="match status" value="1"/>
</dbReference>
<evidence type="ECO:0000259" key="5">
    <source>
        <dbReference type="Pfam" id="PF00291"/>
    </source>
</evidence>
<dbReference type="Pfam" id="PF00291">
    <property type="entry name" value="PALP"/>
    <property type="match status" value="1"/>
</dbReference>
<reference evidence="6" key="1">
    <citation type="submission" date="2019-11" db="EMBL/GenBank/DDBJ databases">
        <authorList>
            <person name="Feng L."/>
        </authorList>
    </citation>
    <scope>NUCLEOTIDE SEQUENCE</scope>
    <source>
        <strain evidence="6">AundefinedLFYP135</strain>
    </source>
</reference>
<organism evidence="6">
    <name type="scientific">uncultured Anaerotruncus sp</name>
    <dbReference type="NCBI Taxonomy" id="905011"/>
    <lineage>
        <taxon>Bacteria</taxon>
        <taxon>Bacillati</taxon>
        <taxon>Bacillota</taxon>
        <taxon>Clostridia</taxon>
        <taxon>Eubacteriales</taxon>
        <taxon>Oscillospiraceae</taxon>
        <taxon>Anaerotruncus</taxon>
        <taxon>environmental samples</taxon>
    </lineage>
</organism>
<feature type="modified residue" description="N6-(pyridoxal phosphate)lysine" evidence="4">
    <location>
        <position position="49"/>
    </location>
</feature>
<protein>
    <submittedName>
        <fullName evidence="6">L-cysteate sulfo-lyase</fullName>
        <ecNumber evidence="6">4.4.1.25</ecNumber>
    </submittedName>
</protein>
<keyword evidence="3 4" id="KW-0663">Pyridoxal phosphate</keyword>
<evidence type="ECO:0000313" key="6">
    <source>
        <dbReference type="EMBL" id="VYT16654.1"/>
    </source>
</evidence>
<gene>
    <name evidence="6" type="primary">cuyA</name>
    <name evidence="6" type="ORF">AULFYP135_01916</name>
</gene>
<proteinExistence type="inferred from homology"/>
<dbReference type="InterPro" id="IPR027278">
    <property type="entry name" value="ACCD_DCysDesulf"/>
</dbReference>
<evidence type="ECO:0000256" key="2">
    <source>
        <dbReference type="ARBA" id="ARBA00008639"/>
    </source>
</evidence>
<dbReference type="Gene3D" id="3.40.50.1100">
    <property type="match status" value="2"/>
</dbReference>
<dbReference type="PANTHER" id="PTHR43780:SF2">
    <property type="entry name" value="1-AMINOCYCLOPROPANE-1-CARBOXYLATE DEAMINASE-RELATED"/>
    <property type="match status" value="1"/>
</dbReference>
<evidence type="ECO:0000256" key="1">
    <source>
        <dbReference type="ARBA" id="ARBA00001933"/>
    </source>
</evidence>
<name>A0A6N2UE10_9FIRM</name>
<dbReference type="AlphaFoldDB" id="A0A6N2UE10"/>
<dbReference type="PIRSF" id="PIRSF006278">
    <property type="entry name" value="ACCD_DCysDesulf"/>
    <property type="match status" value="1"/>
</dbReference>
<evidence type="ECO:0000256" key="3">
    <source>
        <dbReference type="ARBA" id="ARBA00022898"/>
    </source>
</evidence>
<dbReference type="GO" id="GO:0034011">
    <property type="term" value="F:L-cysteate sulfo-lyase activity"/>
    <property type="evidence" value="ECO:0007669"/>
    <property type="project" value="UniProtKB-EC"/>
</dbReference>
<dbReference type="EMBL" id="CACRSL010000003">
    <property type="protein sequence ID" value="VYT16654.1"/>
    <property type="molecule type" value="Genomic_DNA"/>
</dbReference>
<dbReference type="PANTHER" id="PTHR43780">
    <property type="entry name" value="1-AMINOCYCLOPROPANE-1-CARBOXYLATE DEAMINASE-RELATED"/>
    <property type="match status" value="1"/>
</dbReference>
<sequence length="343" mass="37186">MKLCELEKASLGIFPTPLQKMENLTKEIGCGDLYIKRDDLTDVGLSGNKIRKLEYLVAQAKAEGCNTLLTFGGPQTNHGRLTAAAAVRCGMKCILILTGERPDYMSGNLLLDKLMGADLYFTTGDPEEAAKKVIAQYEAKGDKVYVIPTGGSNELGAVGYIQMVPELMAQCKEMGIAPKYLVCGSGSQGTFGGLWLGAKYYGAPFEVLGVTINPATPRTPDSCAEYINRMSEMYGLGVTAKGEEIRLFKGNREENYSGVAYNTPDPVTRAHIALLARTEAIFLDPCYTGKVFHGFVDMVKSGIIPKGESAIFLHTGGIPALWTKEHLDSFQEELWGEGSSHTI</sequence>
<dbReference type="EC" id="4.4.1.25" evidence="6"/>
<comment type="similarity">
    <text evidence="2">Belongs to the ACC deaminase/D-cysteine desulfhydrase family.</text>
</comment>
<evidence type="ECO:0000256" key="4">
    <source>
        <dbReference type="PIRSR" id="PIRSR006278-2"/>
    </source>
</evidence>
<dbReference type="InterPro" id="IPR036052">
    <property type="entry name" value="TrpB-like_PALP_sf"/>
</dbReference>